<evidence type="ECO:0000313" key="1">
    <source>
        <dbReference type="EMBL" id="SVD18253.1"/>
    </source>
</evidence>
<gene>
    <name evidence="1" type="ORF">METZ01_LOCUS371107</name>
</gene>
<organism evidence="1">
    <name type="scientific">marine metagenome</name>
    <dbReference type="NCBI Taxonomy" id="408172"/>
    <lineage>
        <taxon>unclassified sequences</taxon>
        <taxon>metagenomes</taxon>
        <taxon>ecological metagenomes</taxon>
    </lineage>
</organism>
<proteinExistence type="predicted"/>
<dbReference type="EMBL" id="UINC01134608">
    <property type="protein sequence ID" value="SVD18253.1"/>
    <property type="molecule type" value="Genomic_DNA"/>
</dbReference>
<dbReference type="AlphaFoldDB" id="A0A382T8B5"/>
<reference evidence="1" key="1">
    <citation type="submission" date="2018-05" db="EMBL/GenBank/DDBJ databases">
        <authorList>
            <person name="Lanie J.A."/>
            <person name="Ng W.-L."/>
            <person name="Kazmierczak K.M."/>
            <person name="Andrzejewski T.M."/>
            <person name="Davidsen T.M."/>
            <person name="Wayne K.J."/>
            <person name="Tettelin H."/>
            <person name="Glass J.I."/>
            <person name="Rusch D."/>
            <person name="Podicherti R."/>
            <person name="Tsui H.-C.T."/>
            <person name="Winkler M.E."/>
        </authorList>
    </citation>
    <scope>NUCLEOTIDE SEQUENCE</scope>
</reference>
<name>A0A382T8B5_9ZZZZ</name>
<protein>
    <submittedName>
        <fullName evidence="1">Uncharacterized protein</fullName>
    </submittedName>
</protein>
<accession>A0A382T8B5</accession>
<sequence>MNDDKDKVLDKSLLGFVVDTNTEDKNSDEEILNQQYLTTLLFELYPELNKTKE</sequence>